<name>A0ABT3B579_9CYAN</name>
<keyword evidence="3" id="KW-1185">Reference proteome</keyword>
<sequence length="165" mass="18011">MPKTLLNRGIKLSFTIITLLVASAINTVAYAQEVPPPIFGDIRVGGKFSPDPLVVRGMSGGSIPARRVAGRAETATGPCTGFVDEEPDHTLELTTRFDYLKLEVDSPEDTTLVVIGPGGNWCNDEFDGENPGIVGEWLPGTYKIWIGSYHKNRYLPYTLEITEAK</sequence>
<gene>
    <name evidence="2" type="ORF">OGM63_23210</name>
</gene>
<feature type="signal peptide" evidence="1">
    <location>
        <begin position="1"/>
        <end position="31"/>
    </location>
</feature>
<evidence type="ECO:0008006" key="4">
    <source>
        <dbReference type="Google" id="ProtNLM"/>
    </source>
</evidence>
<proteinExistence type="predicted"/>
<evidence type="ECO:0000313" key="3">
    <source>
        <dbReference type="Proteomes" id="UP001526143"/>
    </source>
</evidence>
<feature type="chain" id="PRO_5046270962" description="Peptidase domain-containing protein" evidence="1">
    <location>
        <begin position="32"/>
        <end position="165"/>
    </location>
</feature>
<comment type="caution">
    <text evidence="2">The sequence shown here is derived from an EMBL/GenBank/DDBJ whole genome shotgun (WGS) entry which is preliminary data.</text>
</comment>
<reference evidence="2 3" key="1">
    <citation type="submission" date="2022-10" db="EMBL/GenBank/DDBJ databases">
        <title>Identification of biosynthetic pathway for the production of the potent trypsin inhibitor radiosumin.</title>
        <authorList>
            <person name="Fewer D.P."/>
            <person name="Delbaje E."/>
            <person name="Ouyang X."/>
            <person name="Agostino P.D."/>
            <person name="Wahlsten M."/>
            <person name="Jokela J."/>
            <person name="Permi P."/>
            <person name="Haapaniemi E."/>
            <person name="Koistinen H."/>
        </authorList>
    </citation>
    <scope>NUCLEOTIDE SEQUENCE [LARGE SCALE GENOMIC DNA]</scope>
    <source>
        <strain evidence="2 3">NIES-515</strain>
    </source>
</reference>
<evidence type="ECO:0000313" key="2">
    <source>
        <dbReference type="EMBL" id="MCV3216385.1"/>
    </source>
</evidence>
<protein>
    <recommendedName>
        <fullName evidence="4">Peptidase domain-containing protein</fullName>
    </recommendedName>
</protein>
<dbReference type="Proteomes" id="UP001526143">
    <property type="component" value="Unassembled WGS sequence"/>
</dbReference>
<evidence type="ECO:0000256" key="1">
    <source>
        <dbReference type="SAM" id="SignalP"/>
    </source>
</evidence>
<accession>A0ABT3B579</accession>
<keyword evidence="1" id="KW-0732">Signal</keyword>
<dbReference type="EMBL" id="JAOWRF010000327">
    <property type="protein sequence ID" value="MCV3216385.1"/>
    <property type="molecule type" value="Genomic_DNA"/>
</dbReference>
<organism evidence="2 3">
    <name type="scientific">Plectonema radiosum NIES-515</name>
    <dbReference type="NCBI Taxonomy" id="2986073"/>
    <lineage>
        <taxon>Bacteria</taxon>
        <taxon>Bacillati</taxon>
        <taxon>Cyanobacteriota</taxon>
        <taxon>Cyanophyceae</taxon>
        <taxon>Oscillatoriophycideae</taxon>
        <taxon>Oscillatoriales</taxon>
        <taxon>Microcoleaceae</taxon>
        <taxon>Plectonema</taxon>
    </lineage>
</organism>